<evidence type="ECO:0000313" key="1">
    <source>
        <dbReference type="EMBL" id="PSR55900.1"/>
    </source>
</evidence>
<gene>
    <name evidence="1" type="ORF">AHMF7605_21540</name>
</gene>
<dbReference type="OrthoDB" id="281083at2"/>
<reference evidence="1 2" key="1">
    <citation type="submission" date="2018-03" db="EMBL/GenBank/DDBJ databases">
        <title>Adhaeribacter sp. HMF7605 Genome sequencing and assembly.</title>
        <authorList>
            <person name="Kang H."/>
            <person name="Kang J."/>
            <person name="Cha I."/>
            <person name="Kim H."/>
            <person name="Joh K."/>
        </authorList>
    </citation>
    <scope>NUCLEOTIDE SEQUENCE [LARGE SCALE GENOMIC DNA]</scope>
    <source>
        <strain evidence="1 2">HMF7605</strain>
    </source>
</reference>
<comment type="caution">
    <text evidence="1">The sequence shown here is derived from an EMBL/GenBank/DDBJ whole genome shotgun (WGS) entry which is preliminary data.</text>
</comment>
<keyword evidence="2" id="KW-1185">Reference proteome</keyword>
<sequence length="213" mass="23526">MINGTNYATTDLFLIASFDLASLAESLVHSGLLPYYVGPYVGPYQDGSWSARFAIGGDRHQEPDLDIASLLTVMEALPKPSRALWEACILREFDIAYNCTAQSEDLQQQLSAATLTRIAALGASIRITLYPWTETEASDAAIQILKKDKSIKKHLGKFNGSGFPDSPSLEEVKVTIYGTKGHVRVHCLMELNQQEKWTVKEIKSIEKLPLPPS</sequence>
<name>A0A2T2YK70_9BACT</name>
<dbReference type="AlphaFoldDB" id="A0A2T2YK70"/>
<accession>A0A2T2YK70</accession>
<proteinExistence type="predicted"/>
<dbReference type="Proteomes" id="UP000240357">
    <property type="component" value="Unassembled WGS sequence"/>
</dbReference>
<organism evidence="1 2">
    <name type="scientific">Adhaeribacter arboris</name>
    <dbReference type="NCBI Taxonomy" id="2072846"/>
    <lineage>
        <taxon>Bacteria</taxon>
        <taxon>Pseudomonadati</taxon>
        <taxon>Bacteroidota</taxon>
        <taxon>Cytophagia</taxon>
        <taxon>Cytophagales</taxon>
        <taxon>Hymenobacteraceae</taxon>
        <taxon>Adhaeribacter</taxon>
    </lineage>
</organism>
<dbReference type="EMBL" id="PYFT01000001">
    <property type="protein sequence ID" value="PSR55900.1"/>
    <property type="molecule type" value="Genomic_DNA"/>
</dbReference>
<evidence type="ECO:0000313" key="2">
    <source>
        <dbReference type="Proteomes" id="UP000240357"/>
    </source>
</evidence>
<protein>
    <submittedName>
        <fullName evidence="1">Uncharacterized protein</fullName>
    </submittedName>
</protein>
<dbReference type="RefSeq" id="WP_106932082.1">
    <property type="nucleotide sequence ID" value="NZ_PYFT01000001.1"/>
</dbReference>